<evidence type="ECO:0000313" key="4">
    <source>
        <dbReference type="WBParaSite" id="EEL_0000029301-mRNA-1"/>
    </source>
</evidence>
<feature type="compositionally biased region" description="Acidic residues" evidence="1">
    <location>
        <begin position="26"/>
        <end position="40"/>
    </location>
</feature>
<keyword evidence="2" id="KW-1133">Transmembrane helix</keyword>
<dbReference type="STRING" id="1147741.A0A0R3RFY2"/>
<feature type="transmembrane region" description="Helical" evidence="2">
    <location>
        <begin position="140"/>
        <end position="160"/>
    </location>
</feature>
<keyword evidence="2" id="KW-0812">Transmembrane</keyword>
<dbReference type="WBParaSite" id="EEL_0000029301-mRNA-1">
    <property type="protein sequence ID" value="EEL_0000029301-mRNA-1"/>
    <property type="gene ID" value="EEL_0000029301"/>
</dbReference>
<reference evidence="4" key="1">
    <citation type="submission" date="2017-02" db="UniProtKB">
        <authorList>
            <consortium name="WormBaseParasite"/>
        </authorList>
    </citation>
    <scope>IDENTIFICATION</scope>
</reference>
<dbReference type="Proteomes" id="UP000050640">
    <property type="component" value="Unplaced"/>
</dbReference>
<organism evidence="3 4">
    <name type="scientific">Elaeophora elaphi</name>
    <dbReference type="NCBI Taxonomy" id="1147741"/>
    <lineage>
        <taxon>Eukaryota</taxon>
        <taxon>Metazoa</taxon>
        <taxon>Ecdysozoa</taxon>
        <taxon>Nematoda</taxon>
        <taxon>Chromadorea</taxon>
        <taxon>Rhabditida</taxon>
        <taxon>Spirurina</taxon>
        <taxon>Spiruromorpha</taxon>
        <taxon>Filarioidea</taxon>
        <taxon>Onchocercidae</taxon>
        <taxon>Elaeophora</taxon>
    </lineage>
</organism>
<sequence length="761" mass="87376">MDECHLTRSPSVSSFDTNHSSWSFVGEDDFDLLDEGDDSSSENIINEIEEDGKKVEDDDDDDDNGNDNDNDNDDDDDECEDSTNDDDDISVVPEEDILNDPSVLTYTDVVKVSEQLDELSRRFDSPFKHMLEDFALERNIRLIAIISAAAIAIVTFYYAVGVGKPESLSFTSTENVCFVNEDRFLGLQYRDVPPSFLRPFFETLLKPSIPVWSALPSSIPKPHAFKPFSWIFNAESISASQDKPRYFTTNQCERVSIEHQFSSGSETVRRYLRHTKKLKKPCKYESPILPNVSETLIDGKSTETTHDRKFQMEVEVINSSGNWNSRETESSNSEPIKTEISKFYKPSSFSKLILPIPHKDCLVNPEANSTVSSQELQREIISVPESITDLERVEKKCFKAVTDAKNIKSLVKKGTKLRDNIDLRFKLDSVRYKFDSRLRELEKRLESIFSANHLLIEPKIELITAVPSRELPVQREITSVPESIADLKRVEKKCFKAATDTKTTKSLVKKRTKPRDNIDLRFKLDSRLRRLEKRLESKSKKETVQSKEGKSDVLVISSMKKVSRTFKQARAHRDKILEKLDRAVDNVVQKNRPKTFRMGKKTNVGKKRCVLNSTCNVLANLARTLASITLFPAIVGQTNAAKYINSLLDLSTCTGLRLVCEKCWWTRESCPKERCTFFPWQRHFNTKRFLTSQGHKMFDTFRELGWSMPGKKRKGSDGKLKFKFDYPSRLACSEKEMRSRQSKKKSIERYPRKSCIQGRIH</sequence>
<keyword evidence="2" id="KW-0472">Membrane</keyword>
<feature type="region of interest" description="Disordered" evidence="1">
    <location>
        <begin position="1"/>
        <end position="95"/>
    </location>
</feature>
<evidence type="ECO:0000313" key="3">
    <source>
        <dbReference type="Proteomes" id="UP000050640"/>
    </source>
</evidence>
<evidence type="ECO:0000256" key="2">
    <source>
        <dbReference type="SAM" id="Phobius"/>
    </source>
</evidence>
<feature type="compositionally biased region" description="Polar residues" evidence="1">
    <location>
        <begin position="8"/>
        <end position="23"/>
    </location>
</feature>
<name>A0A0R3RFY2_9BILA</name>
<evidence type="ECO:0000256" key="1">
    <source>
        <dbReference type="SAM" id="MobiDB-lite"/>
    </source>
</evidence>
<accession>A0A0R3RFY2</accession>
<feature type="compositionally biased region" description="Acidic residues" evidence="1">
    <location>
        <begin position="57"/>
        <end position="95"/>
    </location>
</feature>
<proteinExistence type="predicted"/>
<protein>
    <submittedName>
        <fullName evidence="4">Ribosome biogenesis protein NOP53</fullName>
    </submittedName>
</protein>
<dbReference type="AlphaFoldDB" id="A0A0R3RFY2"/>
<keyword evidence="3" id="KW-1185">Reference proteome</keyword>